<evidence type="ECO:0000313" key="4">
    <source>
        <dbReference type="Proteomes" id="UP000282613"/>
    </source>
</evidence>
<protein>
    <submittedName>
        <fullName evidence="5">DUF5726 domain-containing protein</fullName>
    </submittedName>
</protein>
<feature type="region of interest" description="Disordered" evidence="1">
    <location>
        <begin position="116"/>
        <end position="156"/>
    </location>
</feature>
<dbReference type="Proteomes" id="UP000282613">
    <property type="component" value="Unassembled WGS sequence"/>
</dbReference>
<sequence>MEVVELTQYLTLPMEPARATAQFNRTGSPGSMCQNSFHVDVPPMPLIAAENPADACNLLQELFLATIDAGVSPGPDIDHSCKPLAQLVIDQREQSMTREFFHRDQKPGRIGLQRFSTKQGDQLGGGSVQSGSSTTNHRGEATRSEDQRSHLFDRGV</sequence>
<dbReference type="EMBL" id="UYRS01018410">
    <property type="protein sequence ID" value="VDK34952.1"/>
    <property type="molecule type" value="Genomic_DNA"/>
</dbReference>
<reference evidence="5" key="1">
    <citation type="submission" date="2017-02" db="UniProtKB">
        <authorList>
            <consortium name="WormBaseParasite"/>
        </authorList>
    </citation>
    <scope>IDENTIFICATION</scope>
</reference>
<feature type="domain" description="DUF5726" evidence="2">
    <location>
        <begin position="57"/>
        <end position="108"/>
    </location>
</feature>
<feature type="compositionally biased region" description="Basic and acidic residues" evidence="1">
    <location>
        <begin position="137"/>
        <end position="156"/>
    </location>
</feature>
<evidence type="ECO:0000313" key="3">
    <source>
        <dbReference type="EMBL" id="VDK34952.1"/>
    </source>
</evidence>
<accession>A0A0R3W5H1</accession>
<evidence type="ECO:0000259" key="2">
    <source>
        <dbReference type="Pfam" id="PF18996"/>
    </source>
</evidence>
<dbReference type="InterPro" id="IPR043784">
    <property type="entry name" value="DUF5726"/>
</dbReference>
<reference evidence="3 4" key="2">
    <citation type="submission" date="2018-11" db="EMBL/GenBank/DDBJ databases">
        <authorList>
            <consortium name="Pathogen Informatics"/>
        </authorList>
    </citation>
    <scope>NUCLEOTIDE SEQUENCE [LARGE SCALE GENOMIC DNA]</scope>
</reference>
<evidence type="ECO:0000256" key="1">
    <source>
        <dbReference type="SAM" id="MobiDB-lite"/>
    </source>
</evidence>
<dbReference type="WBParaSite" id="TASK_0000536701-mRNA-1">
    <property type="protein sequence ID" value="TASK_0000536701-mRNA-1"/>
    <property type="gene ID" value="TASK_0000536701"/>
</dbReference>
<keyword evidence="4" id="KW-1185">Reference proteome</keyword>
<gene>
    <name evidence="3" type="ORF">TASK_LOCUS5368</name>
</gene>
<organism evidence="5">
    <name type="scientific">Taenia asiatica</name>
    <name type="common">Asian tapeworm</name>
    <dbReference type="NCBI Taxonomy" id="60517"/>
    <lineage>
        <taxon>Eukaryota</taxon>
        <taxon>Metazoa</taxon>
        <taxon>Spiralia</taxon>
        <taxon>Lophotrochozoa</taxon>
        <taxon>Platyhelminthes</taxon>
        <taxon>Cestoda</taxon>
        <taxon>Eucestoda</taxon>
        <taxon>Cyclophyllidea</taxon>
        <taxon>Taeniidae</taxon>
        <taxon>Taenia</taxon>
    </lineage>
</organism>
<name>A0A0R3W5H1_TAEAS</name>
<dbReference type="Pfam" id="PF18996">
    <property type="entry name" value="DUF5726"/>
    <property type="match status" value="1"/>
</dbReference>
<proteinExistence type="predicted"/>
<dbReference type="AlphaFoldDB" id="A0A0R3W5H1"/>
<evidence type="ECO:0000313" key="5">
    <source>
        <dbReference type="WBParaSite" id="TASK_0000536701-mRNA-1"/>
    </source>
</evidence>